<dbReference type="Gene3D" id="3.40.50.300">
    <property type="entry name" value="P-loop containing nucleotide triphosphate hydrolases"/>
    <property type="match status" value="1"/>
</dbReference>
<dbReference type="SUPFAM" id="SSF52540">
    <property type="entry name" value="P-loop containing nucleoside triphosphate hydrolases"/>
    <property type="match status" value="1"/>
</dbReference>
<dbReference type="Pfam" id="PF13481">
    <property type="entry name" value="AAA_25"/>
    <property type="match status" value="1"/>
</dbReference>
<dbReference type="InterPro" id="IPR027417">
    <property type="entry name" value="P-loop_NTPase"/>
</dbReference>
<proteinExistence type="predicted"/>
<protein>
    <submittedName>
        <fullName evidence="2">AAA family ATPase</fullName>
    </submittedName>
</protein>
<gene>
    <name evidence="2" type="ORF">H3H32_31970</name>
</gene>
<keyword evidence="3" id="KW-1185">Reference proteome</keyword>
<accession>A0A7G5GUD4</accession>
<dbReference type="RefSeq" id="WP_182459782.1">
    <property type="nucleotide sequence ID" value="NZ_CP059732.1"/>
</dbReference>
<dbReference type="KEGG" id="sfol:H3H32_31970"/>
<organism evidence="2 3">
    <name type="scientific">Spirosoma foliorum</name>
    <dbReference type="NCBI Taxonomy" id="2710596"/>
    <lineage>
        <taxon>Bacteria</taxon>
        <taxon>Pseudomonadati</taxon>
        <taxon>Bacteroidota</taxon>
        <taxon>Cytophagia</taxon>
        <taxon>Cytophagales</taxon>
        <taxon>Cytophagaceae</taxon>
        <taxon>Spirosoma</taxon>
    </lineage>
</organism>
<reference evidence="2 3" key="1">
    <citation type="submission" date="2020-07" db="EMBL/GenBank/DDBJ databases">
        <title>Spirosoma foliorum sp. nov., isolated from the leaves on the Nejang mountain Korea, Republic of.</title>
        <authorList>
            <person name="Ho H."/>
            <person name="Lee Y.-J."/>
            <person name="Nurcahyanto D.-A."/>
            <person name="Kim S.-G."/>
        </authorList>
    </citation>
    <scope>NUCLEOTIDE SEQUENCE [LARGE SCALE GENOMIC DNA]</scope>
    <source>
        <strain evidence="2 3">PL0136</strain>
    </source>
</reference>
<feature type="compositionally biased region" description="Polar residues" evidence="1">
    <location>
        <begin position="1"/>
        <end position="14"/>
    </location>
</feature>
<evidence type="ECO:0000256" key="1">
    <source>
        <dbReference type="SAM" id="MobiDB-lite"/>
    </source>
</evidence>
<dbReference type="Proteomes" id="UP000515369">
    <property type="component" value="Chromosome"/>
</dbReference>
<dbReference type="EMBL" id="CP059732">
    <property type="protein sequence ID" value="QMW02476.1"/>
    <property type="molecule type" value="Genomic_DNA"/>
</dbReference>
<evidence type="ECO:0000313" key="3">
    <source>
        <dbReference type="Proteomes" id="UP000515369"/>
    </source>
</evidence>
<name>A0A7G5GUD4_9BACT</name>
<evidence type="ECO:0000313" key="2">
    <source>
        <dbReference type="EMBL" id="QMW02476.1"/>
    </source>
</evidence>
<feature type="region of interest" description="Disordered" evidence="1">
    <location>
        <begin position="1"/>
        <end position="27"/>
    </location>
</feature>
<sequence length="409" mass="46084">MSQKKLNPNTSLNGIQPPEVTDKPKSPQVEVECLKQHMVALGDEVNKMPDPAIDKSGPIDYRALGESLRIFPDEEIVKPQVCLSIQQDDRTDTWATLGNFSLIIGKTKSRKTFAVSIAVAAALRRDLTLGRFMSSFDEDKRNVLYFDTEQGRYHALKVVKRICRLAEQPSPTNLFVYPLRSLSTQQRLGFIRWHIYNTDNVGLVVIDGIRDTIVDINDNAEATERTDDLMRWSAELGVHIITVLHMNKGNDHARGTIGTELQNKAESIITIVVDPNDKSLSVVTAEDTRERKFEPFAFSIDETGLPYLVDGAITAASIPSRAKKPTVDTMKPQDVAAIVRRAFSNDEYLRYAQLRTNIVEASEFIGIPLAKSRSEEFIRRVETLGYINKLRAPSHRYDVYKVNLQNLPL</sequence>
<dbReference type="AlphaFoldDB" id="A0A7G5GUD4"/>